<evidence type="ECO:0000313" key="3">
    <source>
        <dbReference type="EMBL" id="RBP02768.1"/>
    </source>
</evidence>
<keyword evidence="2" id="KW-0812">Transmembrane</keyword>
<evidence type="ECO:0000313" key="4">
    <source>
        <dbReference type="Proteomes" id="UP000252118"/>
    </source>
</evidence>
<keyword evidence="2" id="KW-1133">Transmembrane helix</keyword>
<sequence length="322" mass="37327">MSSYKIFLSYLIFVVLLFGIIVGVKTKEVQKSEYKSVGNEYSLLNFGLGERYQEVFKLLEDPESKDEVLDDSKQKLRVHFTGGEADYLITSNKKFKISDTINVGDDLQKVIDNNLELDMFEYKADENAAQSYVYMIIKKQSIVFEVEEGKITKILLAQEEIPIVELISALNEELATEEFLELTDEELLEKSGMLSFRIDYEKNNRKVLSDEFLQYLDAGLLPETPLPIGYSENNLFNKYGDPVYIFEGKGEVEFFYYYKEFNSFVGLNEEKRLVEIKFPVNIPAAEFEKIHGDLENELDLEQNELELTKENDMITEVILKEK</sequence>
<organism evidence="3 4">
    <name type="scientific">Rossellomorea aquimaris</name>
    <dbReference type="NCBI Taxonomy" id="189382"/>
    <lineage>
        <taxon>Bacteria</taxon>
        <taxon>Bacillati</taxon>
        <taxon>Bacillota</taxon>
        <taxon>Bacilli</taxon>
        <taxon>Bacillales</taxon>
        <taxon>Bacillaceae</taxon>
        <taxon>Rossellomorea</taxon>
    </lineage>
</organism>
<name>A0A366EK82_9BACI</name>
<accession>A0A366EK82</accession>
<keyword evidence="2" id="KW-0472">Membrane</keyword>
<gene>
    <name evidence="3" type="ORF">DET59_11253</name>
</gene>
<comment type="caution">
    <text evidence="3">The sequence shown here is derived from an EMBL/GenBank/DDBJ whole genome shotgun (WGS) entry which is preliminary data.</text>
</comment>
<keyword evidence="1" id="KW-0175">Coiled coil</keyword>
<dbReference type="Proteomes" id="UP000252118">
    <property type="component" value="Unassembled WGS sequence"/>
</dbReference>
<feature type="transmembrane region" description="Helical" evidence="2">
    <location>
        <begin position="6"/>
        <end position="24"/>
    </location>
</feature>
<protein>
    <submittedName>
        <fullName evidence="3">Uncharacterized protein</fullName>
    </submittedName>
</protein>
<dbReference type="RefSeq" id="WP_113970416.1">
    <property type="nucleotide sequence ID" value="NZ_QNRJ01000012.1"/>
</dbReference>
<evidence type="ECO:0000256" key="1">
    <source>
        <dbReference type="SAM" id="Coils"/>
    </source>
</evidence>
<dbReference type="EMBL" id="QNRJ01000012">
    <property type="protein sequence ID" value="RBP02768.1"/>
    <property type="molecule type" value="Genomic_DNA"/>
</dbReference>
<proteinExistence type="predicted"/>
<reference evidence="3 4" key="1">
    <citation type="submission" date="2018-06" db="EMBL/GenBank/DDBJ databases">
        <title>Freshwater and sediment microbial communities from various areas in North America, analyzing microbe dynamics in response to fracking.</title>
        <authorList>
            <person name="Lamendella R."/>
        </authorList>
    </citation>
    <scope>NUCLEOTIDE SEQUENCE [LARGE SCALE GENOMIC DNA]</scope>
    <source>
        <strain evidence="3 4">97B</strain>
    </source>
</reference>
<evidence type="ECO:0000256" key="2">
    <source>
        <dbReference type="SAM" id="Phobius"/>
    </source>
</evidence>
<feature type="coiled-coil region" evidence="1">
    <location>
        <begin position="284"/>
        <end position="311"/>
    </location>
</feature>
<dbReference type="OrthoDB" id="2814301at2"/>
<dbReference type="AlphaFoldDB" id="A0A366EK82"/>